<dbReference type="SMART" id="SM00448">
    <property type="entry name" value="REC"/>
    <property type="match status" value="1"/>
</dbReference>
<dbReference type="Proteomes" id="UP000005223">
    <property type="component" value="Chromosome"/>
</dbReference>
<dbReference type="DNASU" id="1470509"/>
<keyword evidence="3" id="KW-1133">Transmembrane helix</keyword>
<protein>
    <submittedName>
        <fullName evidence="5">Sensory transduction regulatory protein</fullName>
    </submittedName>
</protein>
<dbReference type="PIR" id="D69172">
    <property type="entry name" value="D69172"/>
</dbReference>
<dbReference type="SUPFAM" id="SSF53448">
    <property type="entry name" value="Nucleotide-diphospho-sugar transferases"/>
    <property type="match status" value="1"/>
</dbReference>
<dbReference type="InterPro" id="IPR029044">
    <property type="entry name" value="Nucleotide-diphossugar_trans"/>
</dbReference>
<dbReference type="InParanoid" id="O26648"/>
<comment type="caution">
    <text evidence="2">Lacks conserved residue(s) required for the propagation of feature annotation.</text>
</comment>
<evidence type="ECO:0000313" key="6">
    <source>
        <dbReference type="Proteomes" id="UP000005223"/>
    </source>
</evidence>
<organism evidence="5 6">
    <name type="scientific">Methanothermobacter thermautotrophicus (strain ATCC 29096 / DSM 1053 / JCM 10044 / NBRC 100330 / Delta H)</name>
    <name type="common">Methanobacterium thermoautotrophicum</name>
    <dbReference type="NCBI Taxonomy" id="187420"/>
    <lineage>
        <taxon>Archaea</taxon>
        <taxon>Methanobacteriati</taxon>
        <taxon>Methanobacteriota</taxon>
        <taxon>Methanomada group</taxon>
        <taxon>Methanobacteria</taxon>
        <taxon>Methanobacteriales</taxon>
        <taxon>Methanobacteriaceae</taxon>
        <taxon>Methanothermobacter</taxon>
    </lineage>
</organism>
<keyword evidence="3" id="KW-0812">Transmembrane</keyword>
<dbReference type="EnsemblBacteria" id="AAB85054">
    <property type="protein sequence ID" value="AAB85054"/>
    <property type="gene ID" value="MTH_548"/>
</dbReference>
<feature type="transmembrane region" description="Helical" evidence="3">
    <location>
        <begin position="242"/>
        <end position="263"/>
    </location>
</feature>
<keyword evidence="6" id="KW-1185">Reference proteome</keyword>
<feature type="domain" description="Response regulatory" evidence="4">
    <location>
        <begin position="1"/>
        <end position="50"/>
    </location>
</feature>
<dbReference type="InterPro" id="IPR050595">
    <property type="entry name" value="Bact_response_regulator"/>
</dbReference>
<proteinExistence type="predicted"/>
<name>O26648_METTH</name>
<dbReference type="KEGG" id="mth:MTH_548"/>
<dbReference type="STRING" id="187420.MTH_548"/>
<evidence type="ECO:0000256" key="1">
    <source>
        <dbReference type="ARBA" id="ARBA00022553"/>
    </source>
</evidence>
<gene>
    <name evidence="5" type="ordered locus">MTH_548</name>
</gene>
<feature type="modified residue" description="4-aspartylphosphate" evidence="2">
    <location>
        <position position="124"/>
    </location>
</feature>
<feature type="domain" description="Response regulatory" evidence="4">
    <location>
        <begin position="74"/>
        <end position="189"/>
    </location>
</feature>
<dbReference type="PANTHER" id="PTHR44591">
    <property type="entry name" value="STRESS RESPONSE REGULATOR PROTEIN 1"/>
    <property type="match status" value="1"/>
</dbReference>
<evidence type="ECO:0000256" key="3">
    <source>
        <dbReference type="SAM" id="Phobius"/>
    </source>
</evidence>
<dbReference type="Pfam" id="PF00535">
    <property type="entry name" value="Glycos_transf_2"/>
    <property type="match status" value="1"/>
</dbReference>
<dbReference type="Pfam" id="PF00072">
    <property type="entry name" value="Response_reg"/>
    <property type="match status" value="1"/>
</dbReference>
<evidence type="ECO:0000256" key="2">
    <source>
        <dbReference type="PROSITE-ProRule" id="PRU00169"/>
    </source>
</evidence>
<dbReference type="InterPro" id="IPR011006">
    <property type="entry name" value="CheY-like_superfamily"/>
</dbReference>
<dbReference type="InterPro" id="IPR001173">
    <property type="entry name" value="Glyco_trans_2-like"/>
</dbReference>
<accession>O26648</accession>
<keyword evidence="1 2" id="KW-0597">Phosphoprotein</keyword>
<dbReference type="PaxDb" id="187420-MTH_548"/>
<feature type="transmembrane region" description="Helical" evidence="3">
    <location>
        <begin position="219"/>
        <end position="236"/>
    </location>
</feature>
<dbReference type="PROSITE" id="PS50110">
    <property type="entry name" value="RESPONSE_REGULATORY"/>
    <property type="match status" value="2"/>
</dbReference>
<dbReference type="Gene3D" id="3.40.50.2300">
    <property type="match status" value="2"/>
</dbReference>
<dbReference type="Gene3D" id="3.90.550.10">
    <property type="entry name" value="Spore Coat Polysaccharide Biosynthesis Protein SpsA, Chain A"/>
    <property type="match status" value="1"/>
</dbReference>
<keyword evidence="3" id="KW-0472">Membrane</keyword>
<dbReference type="CDD" id="cd17534">
    <property type="entry name" value="REC_DC-like"/>
    <property type="match status" value="1"/>
</dbReference>
<reference evidence="5 6" key="1">
    <citation type="journal article" date="1997" name="J. Bacteriol.">
        <title>Complete genome sequence of Methanobacterium thermoautotrophicum deltaH: functional analysis and comparative genomics.</title>
        <authorList>
            <person name="Smith D.R."/>
            <person name="Doucette-Stamm L.A."/>
            <person name="Deloughery C."/>
            <person name="Lee H.-M."/>
            <person name="Dubois J."/>
            <person name="Aldredge T."/>
            <person name="Bashirzadeh R."/>
            <person name="Blakely D."/>
            <person name="Cook R."/>
            <person name="Gilbert K."/>
            <person name="Harrison D."/>
            <person name="Hoang L."/>
            <person name="Keagle P."/>
            <person name="Lumm W."/>
            <person name="Pothier B."/>
            <person name="Qiu D."/>
            <person name="Spadafora R."/>
            <person name="Vicare R."/>
            <person name="Wang Y."/>
            <person name="Wierzbowski J."/>
            <person name="Gibson R."/>
            <person name="Jiwani N."/>
            <person name="Caruso A."/>
            <person name="Bush D."/>
            <person name="Safer H."/>
            <person name="Patwell D."/>
            <person name="Prabhakar S."/>
            <person name="McDougall S."/>
            <person name="Shimer G."/>
            <person name="Goyal A."/>
            <person name="Pietrovski S."/>
            <person name="Church G.M."/>
            <person name="Daniels C.J."/>
            <person name="Mao J.-i."/>
            <person name="Rice P."/>
            <person name="Nolling J."/>
            <person name="Reeve J.N."/>
        </authorList>
    </citation>
    <scope>NUCLEOTIDE SEQUENCE [LARGE SCALE GENOMIC DNA]</scope>
    <source>
        <strain evidence="6">ATCC 29096 / DSM 1053 / JCM 10044 / NBRC 100330 / Delta H</strain>
    </source>
</reference>
<dbReference type="PANTHER" id="PTHR44591:SF3">
    <property type="entry name" value="RESPONSE REGULATORY DOMAIN-CONTAINING PROTEIN"/>
    <property type="match status" value="1"/>
</dbReference>
<dbReference type="SUPFAM" id="SSF52172">
    <property type="entry name" value="CheY-like"/>
    <property type="match status" value="2"/>
</dbReference>
<dbReference type="HOGENOM" id="CLU_757828_0_0_2"/>
<dbReference type="EMBL" id="AE000666">
    <property type="protein sequence ID" value="AAB85054.1"/>
    <property type="molecule type" value="Genomic_DNA"/>
</dbReference>
<sequence>MSSWMMVPVVFLTAYSDPETIGRARRAGAYGYLLKPYDDRKLRAAVETALRRYRADVRDILKVHETAVRGPVPGVLIVEDEAIIAADLKQKLENAGFRVLGVHDTGEGAIAAASELEPDVVIMDVYIRGEMDGIKAAERIQERYGIPVIYLTAYSDDATLSRILESEPYGYLLKPLNTEQLQAEIEVVLENLRTTEDYSRRVREVLVTKAEEMKIEKTGIFFVSSVITALAVYGFITGSMTWLMYTLFIPTVYSLMHLAFSFGEPEKPSSSAMPMVSIIVPANNEENTIEGCVETLSALDYHVNGERNYEIIVVNDGSTDRTGEILEGLLRKHRHLKAVTRKAPFAFNGRVMPSMMVSPLPRGIL</sequence>
<evidence type="ECO:0000313" key="5">
    <source>
        <dbReference type="EMBL" id="AAB85054.1"/>
    </source>
</evidence>
<dbReference type="GO" id="GO:0000160">
    <property type="term" value="P:phosphorelay signal transduction system"/>
    <property type="evidence" value="ECO:0007669"/>
    <property type="project" value="InterPro"/>
</dbReference>
<dbReference type="AlphaFoldDB" id="O26648"/>
<dbReference type="InterPro" id="IPR001789">
    <property type="entry name" value="Sig_transdc_resp-reg_receiver"/>
</dbReference>
<evidence type="ECO:0000259" key="4">
    <source>
        <dbReference type="PROSITE" id="PS50110"/>
    </source>
</evidence>